<feature type="compositionally biased region" description="Basic residues" evidence="7">
    <location>
        <begin position="18"/>
        <end position="27"/>
    </location>
</feature>
<dbReference type="CDD" id="cd06225">
    <property type="entry name" value="HAMP"/>
    <property type="match status" value="1"/>
</dbReference>
<dbReference type="SUPFAM" id="SSF58104">
    <property type="entry name" value="Methyl-accepting chemotaxis protein (MCP) signaling domain"/>
    <property type="match status" value="1"/>
</dbReference>
<keyword evidence="4 6" id="KW-0807">Transducer</keyword>
<dbReference type="EMBL" id="BJWI01000005">
    <property type="protein sequence ID" value="GEM01073.1"/>
    <property type="molecule type" value="Genomic_DNA"/>
</dbReference>
<feature type="transmembrane region" description="Helical" evidence="8">
    <location>
        <begin position="58"/>
        <end position="79"/>
    </location>
</feature>
<dbReference type="OrthoDB" id="9804712at2"/>
<dbReference type="GO" id="GO:0005886">
    <property type="term" value="C:plasma membrane"/>
    <property type="evidence" value="ECO:0007669"/>
    <property type="project" value="UniProtKB-SubCell"/>
</dbReference>
<dbReference type="Proteomes" id="UP000321547">
    <property type="component" value="Unassembled WGS sequence"/>
</dbReference>
<comment type="similarity">
    <text evidence="5">Belongs to the methyl-accepting chemotaxis (MCP) protein family.</text>
</comment>
<evidence type="ECO:0000256" key="8">
    <source>
        <dbReference type="SAM" id="Phobius"/>
    </source>
</evidence>
<keyword evidence="14" id="KW-1185">Reference proteome</keyword>
<dbReference type="Pfam" id="PF00672">
    <property type="entry name" value="HAMP"/>
    <property type="match status" value="1"/>
</dbReference>
<dbReference type="CDD" id="cd11386">
    <property type="entry name" value="MCP_signal"/>
    <property type="match status" value="1"/>
</dbReference>
<evidence type="ECO:0000256" key="6">
    <source>
        <dbReference type="PROSITE-ProRule" id="PRU00284"/>
    </source>
</evidence>
<dbReference type="Pfam" id="PF00015">
    <property type="entry name" value="MCPsignal"/>
    <property type="match status" value="1"/>
</dbReference>
<evidence type="ECO:0000259" key="10">
    <source>
        <dbReference type="PROSITE" id="PS50885"/>
    </source>
</evidence>
<dbReference type="PROSITE" id="PS50885">
    <property type="entry name" value="HAMP"/>
    <property type="match status" value="1"/>
</dbReference>
<evidence type="ECO:0000259" key="9">
    <source>
        <dbReference type="PROSITE" id="PS50111"/>
    </source>
</evidence>
<name>A0A1I5N363_9BACI</name>
<protein>
    <submittedName>
        <fullName evidence="12">Methyl-accepting chemotaxis protein</fullName>
    </submittedName>
    <submittedName>
        <fullName evidence="11">Sensory transducer protein YvaQ</fullName>
    </submittedName>
</protein>
<dbReference type="PANTHER" id="PTHR32089:SF114">
    <property type="entry name" value="METHYL-ACCEPTING CHEMOTAXIS PROTEIN MCPB"/>
    <property type="match status" value="1"/>
</dbReference>
<evidence type="ECO:0000256" key="3">
    <source>
        <dbReference type="ARBA" id="ARBA00023136"/>
    </source>
</evidence>
<keyword evidence="8" id="KW-0812">Transmembrane</keyword>
<keyword evidence="3 8" id="KW-0472">Membrane</keyword>
<evidence type="ECO:0000256" key="7">
    <source>
        <dbReference type="SAM" id="MobiDB-lite"/>
    </source>
</evidence>
<evidence type="ECO:0000256" key="4">
    <source>
        <dbReference type="ARBA" id="ARBA00023224"/>
    </source>
</evidence>
<dbReference type="Proteomes" id="UP000242243">
    <property type="component" value="Unassembled WGS sequence"/>
</dbReference>
<evidence type="ECO:0000313" key="14">
    <source>
        <dbReference type="Proteomes" id="UP000321547"/>
    </source>
</evidence>
<dbReference type="EMBL" id="FOXC01000007">
    <property type="protein sequence ID" value="SFP16164.1"/>
    <property type="molecule type" value="Genomic_DNA"/>
</dbReference>
<dbReference type="InterPro" id="IPR004089">
    <property type="entry name" value="MCPsignal_dom"/>
</dbReference>
<evidence type="ECO:0000313" key="12">
    <source>
        <dbReference type="EMBL" id="SFP16164.1"/>
    </source>
</evidence>
<reference evidence="12 13" key="1">
    <citation type="submission" date="2016-10" db="EMBL/GenBank/DDBJ databases">
        <authorList>
            <person name="de Groot N.N."/>
        </authorList>
    </citation>
    <scope>NUCLEOTIDE SEQUENCE [LARGE SCALE GENOMIC DNA]</scope>
    <source>
        <strain evidence="12 13">DSM 17073</strain>
    </source>
</reference>
<feature type="domain" description="Methyl-accepting transducer" evidence="9">
    <location>
        <begin position="327"/>
        <end position="577"/>
    </location>
</feature>
<feature type="transmembrane region" description="Helical" evidence="8">
    <location>
        <begin position="232"/>
        <end position="253"/>
    </location>
</feature>
<evidence type="ECO:0000256" key="5">
    <source>
        <dbReference type="ARBA" id="ARBA00029447"/>
    </source>
</evidence>
<dbReference type="InterPro" id="IPR003660">
    <property type="entry name" value="HAMP_dom"/>
</dbReference>
<dbReference type="GO" id="GO:0007165">
    <property type="term" value="P:signal transduction"/>
    <property type="evidence" value="ECO:0007669"/>
    <property type="project" value="UniProtKB-KW"/>
</dbReference>
<dbReference type="Gene3D" id="1.10.287.950">
    <property type="entry name" value="Methyl-accepting chemotaxis protein"/>
    <property type="match status" value="1"/>
</dbReference>
<feature type="region of interest" description="Disordered" evidence="7">
    <location>
        <begin position="14"/>
        <end position="42"/>
    </location>
</feature>
<dbReference type="PANTHER" id="PTHR32089">
    <property type="entry name" value="METHYL-ACCEPTING CHEMOTAXIS PROTEIN MCPB"/>
    <property type="match status" value="1"/>
</dbReference>
<accession>A0A1I5N363</accession>
<reference evidence="11 14" key="2">
    <citation type="submission" date="2019-07" db="EMBL/GenBank/DDBJ databases">
        <title>Whole genome shotgun sequence of Halolactibacillus halophilus NBRC 100868.</title>
        <authorList>
            <person name="Hosoyama A."/>
            <person name="Uohara A."/>
            <person name="Ohji S."/>
            <person name="Ichikawa N."/>
        </authorList>
    </citation>
    <scope>NUCLEOTIDE SEQUENCE [LARGE SCALE GENOMIC DNA]</scope>
    <source>
        <strain evidence="11 14">NBRC 100868</strain>
    </source>
</reference>
<feature type="compositionally biased region" description="Low complexity" evidence="7">
    <location>
        <begin position="577"/>
        <end position="587"/>
    </location>
</feature>
<dbReference type="SMART" id="SM00304">
    <property type="entry name" value="HAMP"/>
    <property type="match status" value="2"/>
</dbReference>
<sequence>MGLFKKKRPKELKEVKEKKVKKEKRPKGKEQNKKKLTGVKQSHKSKVRKISLHNVSIGWKYGFVIIFIFALLSISTFLVTQAIMGLGNDLDEVEDQGNRAVLTTELSQHVQSKGLSAMNYLQFGTETYLTDYETKKARVDELLEYLQGTITTENQQSLYDEVAKNNDILDETFYGDVIENVGASEEIRRLYSNRFSSATNTTSLYLQYLKDLIIEDRDETVRKADESQQASLILLLTSMVGSLIIGVILVLLISRYISKHLNHVVKASDTIASGDLTQEPIQYQGRDEIGRLSASINGMQKQLLTMINKIDETSVGVKDSSIALNQSAQDVKIGTEQIAITMEELATGTESQATYAGDLAETMKAFSDRITSISKSSETINQSSNVVLEETQAGNTFMQKSISQMTVIDSIVKEAVTKVKGLDKQSKEISKLVNVIKDIADQTNLLALNAAIEAARAGEHGKGFAVVADEVRKLAEQVNHSIGDITSIVQTIQTESKTVSEALSHGNDEVEQGKVDITKTGERFKSIEQAIDEMTSHVKTVMNGLQVLADESEQVNGSVQEIASISEESAAGVEQTSASAEEASSSMEGVADGATVLLESAETLNEMIRQFKIK</sequence>
<dbReference type="PROSITE" id="PS50111">
    <property type="entry name" value="CHEMOTAXIS_TRANSDUC_2"/>
    <property type="match status" value="1"/>
</dbReference>
<feature type="domain" description="HAMP" evidence="10">
    <location>
        <begin position="255"/>
        <end position="308"/>
    </location>
</feature>
<dbReference type="RefSeq" id="WP_089830757.1">
    <property type="nucleotide sequence ID" value="NZ_BJWI01000005.1"/>
</dbReference>
<keyword evidence="8" id="KW-1133">Transmembrane helix</keyword>
<evidence type="ECO:0000256" key="2">
    <source>
        <dbReference type="ARBA" id="ARBA00022475"/>
    </source>
</evidence>
<comment type="subcellular location">
    <subcellularLocation>
        <location evidence="1">Cell membrane</location>
    </subcellularLocation>
</comment>
<organism evidence="12 13">
    <name type="scientific">Halolactibacillus halophilus</name>
    <dbReference type="NCBI Taxonomy" id="306540"/>
    <lineage>
        <taxon>Bacteria</taxon>
        <taxon>Bacillati</taxon>
        <taxon>Bacillota</taxon>
        <taxon>Bacilli</taxon>
        <taxon>Bacillales</taxon>
        <taxon>Bacillaceae</taxon>
        <taxon>Halolactibacillus</taxon>
    </lineage>
</organism>
<evidence type="ECO:0000256" key="1">
    <source>
        <dbReference type="ARBA" id="ARBA00004236"/>
    </source>
</evidence>
<gene>
    <name evidence="11" type="primary">yvaQ</name>
    <name evidence="11" type="ORF">HHA03_06050</name>
    <name evidence="12" type="ORF">SAMN05421839_10765</name>
</gene>
<evidence type="ECO:0000313" key="13">
    <source>
        <dbReference type="Proteomes" id="UP000242243"/>
    </source>
</evidence>
<proteinExistence type="inferred from homology"/>
<dbReference type="STRING" id="306540.SAMN05421839_10765"/>
<keyword evidence="2" id="KW-1003">Cell membrane</keyword>
<dbReference type="SMART" id="SM00283">
    <property type="entry name" value="MA"/>
    <property type="match status" value="1"/>
</dbReference>
<feature type="region of interest" description="Disordered" evidence="7">
    <location>
        <begin position="567"/>
        <end position="587"/>
    </location>
</feature>
<dbReference type="AlphaFoldDB" id="A0A1I5N363"/>
<evidence type="ECO:0000313" key="11">
    <source>
        <dbReference type="EMBL" id="GEM01073.1"/>
    </source>
</evidence>